<dbReference type="EMBL" id="GBXM01077709">
    <property type="protein sequence ID" value="JAH30868.1"/>
    <property type="molecule type" value="Transcribed_RNA"/>
</dbReference>
<name>A0A0E9RRC7_ANGAN</name>
<reference evidence="1" key="2">
    <citation type="journal article" date="2015" name="Fish Shellfish Immunol.">
        <title>Early steps in the European eel (Anguilla anguilla)-Vibrio vulnificus interaction in the gills: Role of the RtxA13 toxin.</title>
        <authorList>
            <person name="Callol A."/>
            <person name="Pajuelo D."/>
            <person name="Ebbesson L."/>
            <person name="Teles M."/>
            <person name="MacKenzie S."/>
            <person name="Amaro C."/>
        </authorList>
    </citation>
    <scope>NUCLEOTIDE SEQUENCE</scope>
</reference>
<organism evidence="1">
    <name type="scientific">Anguilla anguilla</name>
    <name type="common">European freshwater eel</name>
    <name type="synonym">Muraena anguilla</name>
    <dbReference type="NCBI Taxonomy" id="7936"/>
    <lineage>
        <taxon>Eukaryota</taxon>
        <taxon>Metazoa</taxon>
        <taxon>Chordata</taxon>
        <taxon>Craniata</taxon>
        <taxon>Vertebrata</taxon>
        <taxon>Euteleostomi</taxon>
        <taxon>Actinopterygii</taxon>
        <taxon>Neopterygii</taxon>
        <taxon>Teleostei</taxon>
        <taxon>Anguilliformes</taxon>
        <taxon>Anguillidae</taxon>
        <taxon>Anguilla</taxon>
    </lineage>
</organism>
<reference evidence="1" key="1">
    <citation type="submission" date="2014-11" db="EMBL/GenBank/DDBJ databases">
        <authorList>
            <person name="Amaro Gonzalez C."/>
        </authorList>
    </citation>
    <scope>NUCLEOTIDE SEQUENCE</scope>
</reference>
<sequence>MKTNYTFLVIE</sequence>
<accession>A0A0E9RRC7</accession>
<proteinExistence type="predicted"/>
<protein>
    <submittedName>
        <fullName evidence="1">Uncharacterized protein</fullName>
    </submittedName>
</protein>
<evidence type="ECO:0000313" key="1">
    <source>
        <dbReference type="EMBL" id="JAH30868.1"/>
    </source>
</evidence>